<dbReference type="EMBL" id="KE747829">
    <property type="protein sequence ID" value="RMZ72319.1"/>
    <property type="molecule type" value="Genomic_DNA"/>
</dbReference>
<evidence type="ECO:0000313" key="2">
    <source>
        <dbReference type="Proteomes" id="UP000265663"/>
    </source>
</evidence>
<dbReference type="AlphaFoldDB" id="A0A3M7MD62"/>
<organism evidence="1 2">
    <name type="scientific">Pyrenophora seminiperda CCB06</name>
    <dbReference type="NCBI Taxonomy" id="1302712"/>
    <lineage>
        <taxon>Eukaryota</taxon>
        <taxon>Fungi</taxon>
        <taxon>Dikarya</taxon>
        <taxon>Ascomycota</taxon>
        <taxon>Pezizomycotina</taxon>
        <taxon>Dothideomycetes</taxon>
        <taxon>Pleosporomycetidae</taxon>
        <taxon>Pleosporales</taxon>
        <taxon>Pleosporineae</taxon>
        <taxon>Pleosporaceae</taxon>
        <taxon>Pyrenophora</taxon>
    </lineage>
</organism>
<protein>
    <submittedName>
        <fullName evidence="1">Uncharacterized protein</fullName>
    </submittedName>
</protein>
<gene>
    <name evidence="1" type="ORF">GMOD_00007341</name>
</gene>
<keyword evidence="2" id="KW-1185">Reference proteome</keyword>
<proteinExistence type="predicted"/>
<name>A0A3M7MD62_9PLEO</name>
<reference evidence="1 2" key="1">
    <citation type="journal article" date="2014" name="PLoS ONE">
        <title>De novo Genome Assembly of the Fungal Plant Pathogen Pyrenophora semeniperda.</title>
        <authorList>
            <person name="Soliai M.M."/>
            <person name="Meyer S.E."/>
            <person name="Udall J.A."/>
            <person name="Elzinga D.E."/>
            <person name="Hermansen R.A."/>
            <person name="Bodily P.M."/>
            <person name="Hart A.A."/>
            <person name="Coleman C.E."/>
        </authorList>
    </citation>
    <scope>NUCLEOTIDE SEQUENCE [LARGE SCALE GENOMIC DNA]</scope>
    <source>
        <strain evidence="1 2">CCB06</strain>
        <tissue evidence="1">Mycelium</tissue>
    </source>
</reference>
<dbReference type="Proteomes" id="UP000265663">
    <property type="component" value="Unassembled WGS sequence"/>
</dbReference>
<accession>A0A3M7MD62</accession>
<evidence type="ECO:0000313" key="1">
    <source>
        <dbReference type="EMBL" id="RMZ72319.1"/>
    </source>
</evidence>
<dbReference type="OrthoDB" id="3777408at2759"/>
<sequence>MFRAHAAVVQLPPAAVTTPGCAITMFELPPVQTNCTFYQETTTQTVYTECHGCTIKRVELGLGLPCQAVTNVPGTATKTVTACAGVVTPADADYPGAA</sequence>